<protein>
    <recommendedName>
        <fullName evidence="2">UPF0149 protein SAMN02745782_01587</fullName>
    </recommendedName>
</protein>
<dbReference type="SUPFAM" id="SSF101327">
    <property type="entry name" value="YgfB-like"/>
    <property type="match status" value="1"/>
</dbReference>
<comment type="similarity">
    <text evidence="1 2">Belongs to the UPF0149 family.</text>
</comment>
<dbReference type="InterPro" id="IPR036255">
    <property type="entry name" value="YgfB-like_sf"/>
</dbReference>
<sequence length="200" mass="21997">MAFIYQDEVIMSEATFPSYNQLASDLQSASLGINPAELHGLLAGMLTGGLSVDDSSWQPLIFDYTNDGMGWPTQALEQAKQLFLATHRELVSRDFKLTLLVPVNHDGEALFQFADGVVDWVNHFISGLGLAAVHLTGASAEAKEALQDLEEIAKLAIDEDDDLQQQALLLEQVIEHIKACVFTLHIEFSKPEPVTKPIIH</sequence>
<dbReference type="NCBIfam" id="NF002477">
    <property type="entry name" value="PRK01736.1"/>
    <property type="match status" value="1"/>
</dbReference>
<dbReference type="AlphaFoldDB" id="A0A1T4P8R9"/>
<dbReference type="NCBIfam" id="TIGR02292">
    <property type="entry name" value="ygfB_yecA"/>
    <property type="match status" value="1"/>
</dbReference>
<organism evidence="4 5">
    <name type="scientific">Vibrio cincinnatiensis DSM 19608</name>
    <dbReference type="NCBI Taxonomy" id="1123491"/>
    <lineage>
        <taxon>Bacteria</taxon>
        <taxon>Pseudomonadati</taxon>
        <taxon>Pseudomonadota</taxon>
        <taxon>Gammaproteobacteria</taxon>
        <taxon>Vibrionales</taxon>
        <taxon>Vibrionaceae</taxon>
        <taxon>Vibrio</taxon>
    </lineage>
</organism>
<dbReference type="Gene3D" id="1.20.120.740">
    <property type="entry name" value="YgfB uncharacterised protein family UPF0149, PF03695"/>
    <property type="match status" value="1"/>
</dbReference>
<keyword evidence="3" id="KW-0175">Coiled coil</keyword>
<dbReference type="GO" id="GO:0005829">
    <property type="term" value="C:cytosol"/>
    <property type="evidence" value="ECO:0007669"/>
    <property type="project" value="TreeGrafter"/>
</dbReference>
<dbReference type="PANTHER" id="PTHR37528">
    <property type="entry name" value="UPF0149 PROTEIN YGFB"/>
    <property type="match status" value="1"/>
</dbReference>
<evidence type="ECO:0000313" key="4">
    <source>
        <dbReference type="EMBL" id="SJZ87298.1"/>
    </source>
</evidence>
<dbReference type="PANTHER" id="PTHR37528:SF1">
    <property type="entry name" value="UPF0149 PROTEIN YGFB"/>
    <property type="match status" value="1"/>
</dbReference>
<evidence type="ECO:0000313" key="5">
    <source>
        <dbReference type="Proteomes" id="UP000190834"/>
    </source>
</evidence>
<reference evidence="5" key="1">
    <citation type="submission" date="2017-02" db="EMBL/GenBank/DDBJ databases">
        <authorList>
            <person name="Varghese N."/>
            <person name="Submissions S."/>
        </authorList>
    </citation>
    <scope>NUCLEOTIDE SEQUENCE [LARGE SCALE GENOMIC DNA]</scope>
    <source>
        <strain evidence="5">DSM 19608</strain>
    </source>
</reference>
<dbReference type="Pfam" id="PF03695">
    <property type="entry name" value="UPF0149"/>
    <property type="match status" value="1"/>
</dbReference>
<evidence type="ECO:0000256" key="1">
    <source>
        <dbReference type="ARBA" id="ARBA00038308"/>
    </source>
</evidence>
<dbReference type="Proteomes" id="UP000190834">
    <property type="component" value="Unassembled WGS sequence"/>
</dbReference>
<dbReference type="STRING" id="1123491.SAMN02745782_01587"/>
<keyword evidence="5" id="KW-1185">Reference proteome</keyword>
<dbReference type="EMBL" id="FUXB01000007">
    <property type="protein sequence ID" value="SJZ87298.1"/>
    <property type="molecule type" value="Genomic_DNA"/>
</dbReference>
<dbReference type="InterPro" id="IPR011978">
    <property type="entry name" value="YgfB-like"/>
</dbReference>
<gene>
    <name evidence="4" type="ORF">SAMN02745782_01587</name>
</gene>
<name>A0A1T4P8R9_VIBCI</name>
<evidence type="ECO:0000256" key="3">
    <source>
        <dbReference type="SAM" id="Coils"/>
    </source>
</evidence>
<proteinExistence type="inferred from homology"/>
<accession>A0A1T4P8R9</accession>
<feature type="coiled-coil region" evidence="3">
    <location>
        <begin position="139"/>
        <end position="166"/>
    </location>
</feature>
<evidence type="ECO:0000256" key="2">
    <source>
        <dbReference type="HAMAP-Rule" id="MF_00346"/>
    </source>
</evidence>
<dbReference type="HAMAP" id="MF_00346">
    <property type="entry name" value="UPF0149"/>
    <property type="match status" value="1"/>
</dbReference>